<proteinExistence type="predicted"/>
<evidence type="ECO:0000313" key="1">
    <source>
        <dbReference type="EMBL" id="BAC55613.1"/>
    </source>
</evidence>
<dbReference type="Proteomes" id="UP000000763">
    <property type="component" value="Chromosome 7"/>
</dbReference>
<protein>
    <submittedName>
        <fullName evidence="1">Uncharacterized protein</fullName>
    </submittedName>
</protein>
<reference evidence="2" key="2">
    <citation type="journal article" date="2008" name="Nucleic Acids Res.">
        <title>The rice annotation project database (RAP-DB): 2008 update.</title>
        <authorList>
            <consortium name="The rice annotation project (RAP)"/>
        </authorList>
    </citation>
    <scope>GENOME REANNOTATION</scope>
    <source>
        <strain evidence="2">cv. Nipponbare</strain>
    </source>
</reference>
<dbReference type="AlphaFoldDB" id="Q84ZS3"/>
<dbReference type="EMBL" id="AP003747">
    <property type="protein sequence ID" value="BAC55613.1"/>
    <property type="molecule type" value="Genomic_DNA"/>
</dbReference>
<accession>Q84ZS3</accession>
<name>Q84ZS3_ORYSJ</name>
<organism evidence="1 2">
    <name type="scientific">Oryza sativa subsp. japonica</name>
    <name type="common">Rice</name>
    <dbReference type="NCBI Taxonomy" id="39947"/>
    <lineage>
        <taxon>Eukaryota</taxon>
        <taxon>Viridiplantae</taxon>
        <taxon>Streptophyta</taxon>
        <taxon>Embryophyta</taxon>
        <taxon>Tracheophyta</taxon>
        <taxon>Spermatophyta</taxon>
        <taxon>Magnoliopsida</taxon>
        <taxon>Liliopsida</taxon>
        <taxon>Poales</taxon>
        <taxon>Poaceae</taxon>
        <taxon>BOP clade</taxon>
        <taxon>Oryzoideae</taxon>
        <taxon>Oryzeae</taxon>
        <taxon>Oryzinae</taxon>
        <taxon>Oryza</taxon>
        <taxon>Oryza sativa</taxon>
    </lineage>
</organism>
<sequence>MPSLGELLKIGDKVGEGGRRREKVSGVALKVTGVMVRLPSSFKYTVNATSPYLQVYFHRLFVREKEKVREREREREEIDID</sequence>
<evidence type="ECO:0000313" key="2">
    <source>
        <dbReference type="Proteomes" id="UP000000763"/>
    </source>
</evidence>
<reference evidence="2" key="1">
    <citation type="journal article" date="2005" name="Nature">
        <title>The map-based sequence of the rice genome.</title>
        <authorList>
            <consortium name="International rice genome sequencing project (IRGSP)"/>
            <person name="Matsumoto T."/>
            <person name="Wu J."/>
            <person name="Kanamori H."/>
            <person name="Katayose Y."/>
            <person name="Fujisawa M."/>
            <person name="Namiki N."/>
            <person name="Mizuno H."/>
            <person name="Yamamoto K."/>
            <person name="Antonio B.A."/>
            <person name="Baba T."/>
            <person name="Sakata K."/>
            <person name="Nagamura Y."/>
            <person name="Aoki H."/>
            <person name="Arikawa K."/>
            <person name="Arita K."/>
            <person name="Bito T."/>
            <person name="Chiden Y."/>
            <person name="Fujitsuka N."/>
            <person name="Fukunaka R."/>
            <person name="Hamada M."/>
            <person name="Harada C."/>
            <person name="Hayashi A."/>
            <person name="Hijishita S."/>
            <person name="Honda M."/>
            <person name="Hosokawa S."/>
            <person name="Ichikawa Y."/>
            <person name="Idonuma A."/>
            <person name="Iijima M."/>
            <person name="Ikeda M."/>
            <person name="Ikeno M."/>
            <person name="Ito K."/>
            <person name="Ito S."/>
            <person name="Ito T."/>
            <person name="Ito Y."/>
            <person name="Ito Y."/>
            <person name="Iwabuchi A."/>
            <person name="Kamiya K."/>
            <person name="Karasawa W."/>
            <person name="Kurita K."/>
            <person name="Katagiri S."/>
            <person name="Kikuta A."/>
            <person name="Kobayashi H."/>
            <person name="Kobayashi N."/>
            <person name="Machita K."/>
            <person name="Maehara T."/>
            <person name="Masukawa M."/>
            <person name="Mizubayashi T."/>
            <person name="Mukai Y."/>
            <person name="Nagasaki H."/>
            <person name="Nagata Y."/>
            <person name="Naito S."/>
            <person name="Nakashima M."/>
            <person name="Nakama Y."/>
            <person name="Nakamichi Y."/>
            <person name="Nakamura M."/>
            <person name="Meguro A."/>
            <person name="Negishi M."/>
            <person name="Ohta I."/>
            <person name="Ohta T."/>
            <person name="Okamoto M."/>
            <person name="Ono N."/>
            <person name="Saji S."/>
            <person name="Sakaguchi M."/>
            <person name="Sakai K."/>
            <person name="Shibata M."/>
            <person name="Shimokawa T."/>
            <person name="Song J."/>
            <person name="Takazaki Y."/>
            <person name="Terasawa K."/>
            <person name="Tsugane M."/>
            <person name="Tsuji K."/>
            <person name="Ueda S."/>
            <person name="Waki K."/>
            <person name="Yamagata H."/>
            <person name="Yamamoto M."/>
            <person name="Yamamoto S."/>
            <person name="Yamane H."/>
            <person name="Yoshiki S."/>
            <person name="Yoshihara R."/>
            <person name="Yukawa K."/>
            <person name="Zhong H."/>
            <person name="Yano M."/>
            <person name="Yuan Q."/>
            <person name="Ouyang S."/>
            <person name="Liu J."/>
            <person name="Jones K.M."/>
            <person name="Gansberger K."/>
            <person name="Moffat K."/>
            <person name="Hill J."/>
            <person name="Bera J."/>
            <person name="Fadrosh D."/>
            <person name="Jin S."/>
            <person name="Johri S."/>
            <person name="Kim M."/>
            <person name="Overton L."/>
            <person name="Reardon M."/>
            <person name="Tsitrin T."/>
            <person name="Vuong H."/>
            <person name="Weaver B."/>
            <person name="Ciecko A."/>
            <person name="Tallon L."/>
            <person name="Jackson J."/>
            <person name="Pai G."/>
            <person name="Aken S.V."/>
            <person name="Utterback T."/>
            <person name="Reidmuller S."/>
            <person name="Feldblyum T."/>
            <person name="Hsiao J."/>
            <person name="Zismann V."/>
            <person name="Iobst S."/>
            <person name="de Vazeille A.R."/>
            <person name="Buell C.R."/>
            <person name="Ying K."/>
            <person name="Li Y."/>
            <person name="Lu T."/>
            <person name="Huang Y."/>
            <person name="Zhao Q."/>
            <person name="Feng Q."/>
            <person name="Zhang L."/>
            <person name="Zhu J."/>
            <person name="Weng Q."/>
            <person name="Mu J."/>
            <person name="Lu Y."/>
            <person name="Fan D."/>
            <person name="Liu Y."/>
            <person name="Guan J."/>
            <person name="Zhang Y."/>
            <person name="Yu S."/>
            <person name="Liu X."/>
            <person name="Zhang Y."/>
            <person name="Hong G."/>
            <person name="Han B."/>
            <person name="Choisne N."/>
            <person name="Demange N."/>
            <person name="Orjeda G."/>
            <person name="Samain S."/>
            <person name="Cattolico L."/>
            <person name="Pelletier E."/>
            <person name="Couloux A."/>
            <person name="Segurens B."/>
            <person name="Wincker P."/>
            <person name="D'Hont A."/>
            <person name="Scarpelli C."/>
            <person name="Weissenbach J."/>
            <person name="Salanoubat M."/>
            <person name="Quetier F."/>
            <person name="Yu Y."/>
            <person name="Kim H.R."/>
            <person name="Rambo T."/>
            <person name="Currie J."/>
            <person name="Collura K."/>
            <person name="Luo M."/>
            <person name="Yang T."/>
            <person name="Ammiraju J.S.S."/>
            <person name="Engler F."/>
            <person name="Soderlund C."/>
            <person name="Wing R.A."/>
            <person name="Palmer L.E."/>
            <person name="de la Bastide M."/>
            <person name="Spiegel L."/>
            <person name="Nascimento L."/>
            <person name="Zutavern T."/>
            <person name="O'Shaughnessy A."/>
            <person name="Dike S."/>
            <person name="Dedhia N."/>
            <person name="Preston R."/>
            <person name="Balija V."/>
            <person name="McCombie W.R."/>
            <person name="Chow T."/>
            <person name="Chen H."/>
            <person name="Chung M."/>
            <person name="Chen C."/>
            <person name="Shaw J."/>
            <person name="Wu H."/>
            <person name="Hsiao K."/>
            <person name="Chao Y."/>
            <person name="Chu M."/>
            <person name="Cheng C."/>
            <person name="Hour A."/>
            <person name="Lee P."/>
            <person name="Lin S."/>
            <person name="Lin Y."/>
            <person name="Liou J."/>
            <person name="Liu S."/>
            <person name="Hsing Y."/>
            <person name="Raghuvanshi S."/>
            <person name="Mohanty A."/>
            <person name="Bharti A.K."/>
            <person name="Gaur A."/>
            <person name="Gupta V."/>
            <person name="Kumar D."/>
            <person name="Ravi V."/>
            <person name="Vij S."/>
            <person name="Kapur A."/>
            <person name="Khurana P."/>
            <person name="Khurana P."/>
            <person name="Khurana J.P."/>
            <person name="Tyagi A.K."/>
            <person name="Gaikwad K."/>
            <person name="Singh A."/>
            <person name="Dalal V."/>
            <person name="Srivastava S."/>
            <person name="Dixit A."/>
            <person name="Pal A.K."/>
            <person name="Ghazi I.A."/>
            <person name="Yadav M."/>
            <person name="Pandit A."/>
            <person name="Bhargava A."/>
            <person name="Sureshbabu K."/>
            <person name="Batra K."/>
            <person name="Sharma T.R."/>
            <person name="Mohapatra T."/>
            <person name="Singh N.K."/>
            <person name="Messing J."/>
            <person name="Nelson A.B."/>
            <person name="Fuks G."/>
            <person name="Kavchok S."/>
            <person name="Keizer G."/>
            <person name="Linton E."/>
            <person name="Llaca V."/>
            <person name="Song R."/>
            <person name="Tanyolac B."/>
            <person name="Young S."/>
            <person name="Ho-Il K."/>
            <person name="Hahn J.H."/>
            <person name="Sangsakoo G."/>
            <person name="Vanavichit A."/>
            <person name="de Mattos Luiz.A.T."/>
            <person name="Zimmer P.D."/>
            <person name="Malone G."/>
            <person name="Dellagostin O."/>
            <person name="de Oliveira A.C."/>
            <person name="Bevan M."/>
            <person name="Bancroft I."/>
            <person name="Minx P."/>
            <person name="Cordum H."/>
            <person name="Wilson R."/>
            <person name="Cheng Z."/>
            <person name="Jin W."/>
            <person name="Jiang J."/>
            <person name="Leong S.A."/>
            <person name="Iwama H."/>
            <person name="Gojobori T."/>
            <person name="Itoh T."/>
            <person name="Niimura Y."/>
            <person name="Fujii Y."/>
            <person name="Habara T."/>
            <person name="Sakai H."/>
            <person name="Sato Y."/>
            <person name="Wilson G."/>
            <person name="Kumar K."/>
            <person name="McCouch S."/>
            <person name="Juretic N."/>
            <person name="Hoen D."/>
            <person name="Wright S."/>
            <person name="Bruskiewich R."/>
            <person name="Bureau T."/>
            <person name="Miyao A."/>
            <person name="Hirochika H."/>
            <person name="Nishikawa T."/>
            <person name="Kadowaki K."/>
            <person name="Sugiura M."/>
            <person name="Burr B."/>
            <person name="Sasaki T."/>
        </authorList>
    </citation>
    <scope>NUCLEOTIDE SEQUENCE [LARGE SCALE GENOMIC DNA]</scope>
    <source>
        <strain evidence="2">cv. Nipponbare</strain>
    </source>
</reference>
<gene>
    <name evidence="1" type="primary">OJ1127_E01.121</name>
</gene>